<gene>
    <name evidence="7" type="ORF">FHS57_003978</name>
</gene>
<dbReference type="PANTHER" id="PTHR43133">
    <property type="entry name" value="RNA POLYMERASE ECF-TYPE SIGMA FACTO"/>
    <property type="match status" value="1"/>
</dbReference>
<accession>A0A7W5ZQV5</accession>
<proteinExistence type="inferred from homology"/>
<dbReference type="GO" id="GO:0003677">
    <property type="term" value="F:DNA binding"/>
    <property type="evidence" value="ECO:0007669"/>
    <property type="project" value="InterPro"/>
</dbReference>
<keyword evidence="4" id="KW-0804">Transcription</keyword>
<dbReference type="InterPro" id="IPR036388">
    <property type="entry name" value="WH-like_DNA-bd_sf"/>
</dbReference>
<protein>
    <submittedName>
        <fullName evidence="7">RNA polymerase sigma factor (Sigma-70 family)</fullName>
    </submittedName>
</protein>
<name>A0A7W5ZQV5_9BACT</name>
<keyword evidence="3" id="KW-0731">Sigma factor</keyword>
<evidence type="ECO:0000313" key="8">
    <source>
        <dbReference type="Proteomes" id="UP000541352"/>
    </source>
</evidence>
<evidence type="ECO:0000259" key="6">
    <source>
        <dbReference type="Pfam" id="PF08281"/>
    </source>
</evidence>
<evidence type="ECO:0000256" key="3">
    <source>
        <dbReference type="ARBA" id="ARBA00023082"/>
    </source>
</evidence>
<dbReference type="Gene3D" id="1.10.1740.10">
    <property type="match status" value="1"/>
</dbReference>
<dbReference type="InterPro" id="IPR039425">
    <property type="entry name" value="RNA_pol_sigma-70-like"/>
</dbReference>
<dbReference type="Proteomes" id="UP000541352">
    <property type="component" value="Unassembled WGS sequence"/>
</dbReference>
<keyword evidence="8" id="KW-1185">Reference proteome</keyword>
<dbReference type="Pfam" id="PF08281">
    <property type="entry name" value="Sigma70_r4_2"/>
    <property type="match status" value="1"/>
</dbReference>
<reference evidence="7 8" key="1">
    <citation type="submission" date="2020-08" db="EMBL/GenBank/DDBJ databases">
        <title>Genomic Encyclopedia of Type Strains, Phase IV (KMG-IV): sequencing the most valuable type-strain genomes for metagenomic binning, comparative biology and taxonomic classification.</title>
        <authorList>
            <person name="Goeker M."/>
        </authorList>
    </citation>
    <scope>NUCLEOTIDE SEQUENCE [LARGE SCALE GENOMIC DNA]</scope>
    <source>
        <strain evidence="7 8">DSM 17976</strain>
    </source>
</reference>
<evidence type="ECO:0000259" key="5">
    <source>
        <dbReference type="Pfam" id="PF04542"/>
    </source>
</evidence>
<dbReference type="InterPro" id="IPR013325">
    <property type="entry name" value="RNA_pol_sigma_r2"/>
</dbReference>
<comment type="caution">
    <text evidence="7">The sequence shown here is derived from an EMBL/GenBank/DDBJ whole genome shotgun (WGS) entry which is preliminary data.</text>
</comment>
<dbReference type="InterPro" id="IPR007627">
    <property type="entry name" value="RNA_pol_sigma70_r2"/>
</dbReference>
<dbReference type="PANTHER" id="PTHR43133:SF46">
    <property type="entry name" value="RNA POLYMERASE SIGMA-70 FACTOR ECF SUBFAMILY"/>
    <property type="match status" value="1"/>
</dbReference>
<dbReference type="GO" id="GO:0006352">
    <property type="term" value="P:DNA-templated transcription initiation"/>
    <property type="evidence" value="ECO:0007669"/>
    <property type="project" value="InterPro"/>
</dbReference>
<dbReference type="InterPro" id="IPR013249">
    <property type="entry name" value="RNA_pol_sigma70_r4_t2"/>
</dbReference>
<sequence>MRYATDSELWQAFKNGDRAAFTQLYNLHIEDLLSYGYRVTSDRQLIKDSIQDLFLHLWRSRQNLADTDSIKFYLYRSLRNRIVRNSEKNNHSPIDSAGLFENIIGELSFEDDLIANEQLSEQHQRLKRAIHQLPRRQQEIIQLRYYHDFGLDEIGDMMHINPQSVRNLLHRAITELRECFSA</sequence>
<evidence type="ECO:0000313" key="7">
    <source>
        <dbReference type="EMBL" id="MBB3839967.1"/>
    </source>
</evidence>
<evidence type="ECO:0000256" key="4">
    <source>
        <dbReference type="ARBA" id="ARBA00023163"/>
    </source>
</evidence>
<dbReference type="RefSeq" id="WP_183976659.1">
    <property type="nucleotide sequence ID" value="NZ_JACIBY010000008.1"/>
</dbReference>
<organism evidence="7 8">
    <name type="scientific">Runella defluvii</name>
    <dbReference type="NCBI Taxonomy" id="370973"/>
    <lineage>
        <taxon>Bacteria</taxon>
        <taxon>Pseudomonadati</taxon>
        <taxon>Bacteroidota</taxon>
        <taxon>Cytophagia</taxon>
        <taxon>Cytophagales</taxon>
        <taxon>Spirosomataceae</taxon>
        <taxon>Runella</taxon>
    </lineage>
</organism>
<keyword evidence="2" id="KW-0805">Transcription regulation</keyword>
<dbReference type="InterPro" id="IPR014284">
    <property type="entry name" value="RNA_pol_sigma-70_dom"/>
</dbReference>
<dbReference type="InterPro" id="IPR013324">
    <property type="entry name" value="RNA_pol_sigma_r3/r4-like"/>
</dbReference>
<feature type="domain" description="RNA polymerase sigma-70 region 2" evidence="5">
    <location>
        <begin position="24"/>
        <end position="86"/>
    </location>
</feature>
<evidence type="ECO:0000256" key="1">
    <source>
        <dbReference type="ARBA" id="ARBA00010641"/>
    </source>
</evidence>
<comment type="similarity">
    <text evidence="1">Belongs to the sigma-70 factor family. ECF subfamily.</text>
</comment>
<dbReference type="SUPFAM" id="SSF88946">
    <property type="entry name" value="Sigma2 domain of RNA polymerase sigma factors"/>
    <property type="match status" value="1"/>
</dbReference>
<dbReference type="CDD" id="cd06171">
    <property type="entry name" value="Sigma70_r4"/>
    <property type="match status" value="1"/>
</dbReference>
<dbReference type="EMBL" id="JACIBY010000008">
    <property type="protein sequence ID" value="MBB3839967.1"/>
    <property type="molecule type" value="Genomic_DNA"/>
</dbReference>
<dbReference type="Pfam" id="PF04542">
    <property type="entry name" value="Sigma70_r2"/>
    <property type="match status" value="1"/>
</dbReference>
<dbReference type="SUPFAM" id="SSF88659">
    <property type="entry name" value="Sigma3 and sigma4 domains of RNA polymerase sigma factors"/>
    <property type="match status" value="1"/>
</dbReference>
<feature type="domain" description="RNA polymerase sigma factor 70 region 4 type 2" evidence="6">
    <location>
        <begin position="124"/>
        <end position="175"/>
    </location>
</feature>
<dbReference type="NCBIfam" id="TIGR02937">
    <property type="entry name" value="sigma70-ECF"/>
    <property type="match status" value="1"/>
</dbReference>
<dbReference type="Gene3D" id="1.10.10.10">
    <property type="entry name" value="Winged helix-like DNA-binding domain superfamily/Winged helix DNA-binding domain"/>
    <property type="match status" value="1"/>
</dbReference>
<evidence type="ECO:0000256" key="2">
    <source>
        <dbReference type="ARBA" id="ARBA00023015"/>
    </source>
</evidence>
<dbReference type="GO" id="GO:0016987">
    <property type="term" value="F:sigma factor activity"/>
    <property type="evidence" value="ECO:0007669"/>
    <property type="project" value="UniProtKB-KW"/>
</dbReference>
<dbReference type="AlphaFoldDB" id="A0A7W5ZQV5"/>